<dbReference type="FunFam" id="1.10.10.440:FF:000013">
    <property type="entry name" value="pre-mRNA-processing protein 40A isoform X1"/>
    <property type="match status" value="1"/>
</dbReference>
<dbReference type="SMART" id="SM00456">
    <property type="entry name" value="WW"/>
    <property type="match status" value="2"/>
</dbReference>
<dbReference type="GeneID" id="63683239"/>
<reference evidence="9 10" key="1">
    <citation type="journal article" date="2012" name="Science">
        <title>The Paleozoic origin of enzymatic lignin decomposition reconstructed from 31 fungal genomes.</title>
        <authorList>
            <person name="Floudas D."/>
            <person name="Binder M."/>
            <person name="Riley R."/>
            <person name="Barry K."/>
            <person name="Blanchette R.A."/>
            <person name="Henrissat B."/>
            <person name="Martinez A.T."/>
            <person name="Otillar R."/>
            <person name="Spatafora J.W."/>
            <person name="Yadav J.S."/>
            <person name="Aerts A."/>
            <person name="Benoit I."/>
            <person name="Boyd A."/>
            <person name="Carlson A."/>
            <person name="Copeland A."/>
            <person name="Coutinho P.M."/>
            <person name="de Vries R.P."/>
            <person name="Ferreira P."/>
            <person name="Findley K."/>
            <person name="Foster B."/>
            <person name="Gaskell J."/>
            <person name="Glotzer D."/>
            <person name="Gorecki P."/>
            <person name="Heitman J."/>
            <person name="Hesse C."/>
            <person name="Hori C."/>
            <person name="Igarashi K."/>
            <person name="Jurgens J.A."/>
            <person name="Kallen N."/>
            <person name="Kersten P."/>
            <person name="Kohler A."/>
            <person name="Kuees U."/>
            <person name="Kumar T.K.A."/>
            <person name="Kuo A."/>
            <person name="LaButti K."/>
            <person name="Larrondo L.F."/>
            <person name="Lindquist E."/>
            <person name="Ling A."/>
            <person name="Lombard V."/>
            <person name="Lucas S."/>
            <person name="Lundell T."/>
            <person name="Martin R."/>
            <person name="McLaughlin D.J."/>
            <person name="Morgenstern I."/>
            <person name="Morin E."/>
            <person name="Murat C."/>
            <person name="Nagy L.G."/>
            <person name="Nolan M."/>
            <person name="Ohm R.A."/>
            <person name="Patyshakuliyeva A."/>
            <person name="Rokas A."/>
            <person name="Ruiz-Duenas F.J."/>
            <person name="Sabat G."/>
            <person name="Salamov A."/>
            <person name="Samejima M."/>
            <person name="Schmutz J."/>
            <person name="Slot J.C."/>
            <person name="St John F."/>
            <person name="Stenlid J."/>
            <person name="Sun H."/>
            <person name="Sun S."/>
            <person name="Syed K."/>
            <person name="Tsang A."/>
            <person name="Wiebenga A."/>
            <person name="Young D."/>
            <person name="Pisabarro A."/>
            <person name="Eastwood D.C."/>
            <person name="Martin F."/>
            <person name="Cullen D."/>
            <person name="Grigoriev I.V."/>
            <person name="Hibbett D.S."/>
        </authorList>
    </citation>
    <scope>NUCLEOTIDE SEQUENCE [LARGE SCALE GENOMIC DNA]</scope>
    <source>
        <strain evidence="9 10">DJM-731 SS1</strain>
    </source>
</reference>
<dbReference type="InterPro" id="IPR002713">
    <property type="entry name" value="FF_domain"/>
</dbReference>
<dbReference type="OrthoDB" id="187617at2759"/>
<dbReference type="AlphaFoldDB" id="M5G6H6"/>
<evidence type="ECO:0000313" key="9">
    <source>
        <dbReference type="EMBL" id="EJU03810.1"/>
    </source>
</evidence>
<dbReference type="GO" id="GO:0045292">
    <property type="term" value="P:mRNA cis splicing, via spliceosome"/>
    <property type="evidence" value="ECO:0007669"/>
    <property type="project" value="InterPro"/>
</dbReference>
<dbReference type="PANTHER" id="PTHR11864">
    <property type="entry name" value="PRE-MRNA-PROCESSING PROTEIN PRP40"/>
    <property type="match status" value="1"/>
</dbReference>
<keyword evidence="3" id="KW-0677">Repeat</keyword>
<dbReference type="InterPro" id="IPR001202">
    <property type="entry name" value="WW_dom"/>
</dbReference>
<dbReference type="EMBL" id="JH795859">
    <property type="protein sequence ID" value="EJU03810.1"/>
    <property type="molecule type" value="Genomic_DNA"/>
</dbReference>
<accession>M5G6H6</accession>
<proteinExistence type="predicted"/>
<keyword evidence="10" id="KW-1185">Reference proteome</keyword>
<keyword evidence="6" id="KW-0175">Coiled coil</keyword>
<dbReference type="RefSeq" id="XP_040630704.1">
    <property type="nucleotide sequence ID" value="XM_040768177.1"/>
</dbReference>
<dbReference type="Gene3D" id="1.10.10.440">
    <property type="entry name" value="FF domain"/>
    <property type="match status" value="4"/>
</dbReference>
<keyword evidence="2" id="KW-0507">mRNA processing</keyword>
<evidence type="ECO:0000256" key="1">
    <source>
        <dbReference type="ARBA" id="ARBA00004123"/>
    </source>
</evidence>
<dbReference type="Gene3D" id="2.20.70.10">
    <property type="match status" value="2"/>
</dbReference>
<feature type="coiled-coil region" evidence="6">
    <location>
        <begin position="530"/>
        <end position="557"/>
    </location>
</feature>
<protein>
    <recommendedName>
        <fullName evidence="8">WW domain-containing protein</fullName>
    </recommendedName>
</protein>
<dbReference type="Pfam" id="PF01846">
    <property type="entry name" value="FF"/>
    <property type="match status" value="3"/>
</dbReference>
<dbReference type="SUPFAM" id="SSF51045">
    <property type="entry name" value="WW domain"/>
    <property type="match status" value="2"/>
</dbReference>
<feature type="compositionally biased region" description="Basic and acidic residues" evidence="7">
    <location>
        <begin position="629"/>
        <end position="767"/>
    </location>
</feature>
<evidence type="ECO:0000313" key="10">
    <source>
        <dbReference type="Proteomes" id="UP000030653"/>
    </source>
</evidence>
<dbReference type="GO" id="GO:0005685">
    <property type="term" value="C:U1 snRNP"/>
    <property type="evidence" value="ECO:0007669"/>
    <property type="project" value="TreeGrafter"/>
</dbReference>
<dbReference type="GO" id="GO:0003723">
    <property type="term" value="F:RNA binding"/>
    <property type="evidence" value="ECO:0007669"/>
    <property type="project" value="TreeGrafter"/>
</dbReference>
<evidence type="ECO:0000256" key="4">
    <source>
        <dbReference type="ARBA" id="ARBA00023187"/>
    </source>
</evidence>
<evidence type="ECO:0000256" key="7">
    <source>
        <dbReference type="SAM" id="MobiDB-lite"/>
    </source>
</evidence>
<dbReference type="SMART" id="SM00441">
    <property type="entry name" value="FF"/>
    <property type="match status" value="4"/>
</dbReference>
<feature type="domain" description="WW" evidence="8">
    <location>
        <begin position="40"/>
        <end position="72"/>
    </location>
</feature>
<evidence type="ECO:0000256" key="5">
    <source>
        <dbReference type="ARBA" id="ARBA00023242"/>
    </source>
</evidence>
<evidence type="ECO:0000256" key="2">
    <source>
        <dbReference type="ARBA" id="ARBA00022664"/>
    </source>
</evidence>
<feature type="domain" description="WW" evidence="8">
    <location>
        <begin position="1"/>
        <end position="32"/>
    </location>
</feature>
<feature type="region of interest" description="Disordered" evidence="7">
    <location>
        <begin position="605"/>
        <end position="792"/>
    </location>
</feature>
<dbReference type="PROSITE" id="PS50020">
    <property type="entry name" value="WW_DOMAIN_2"/>
    <property type="match status" value="2"/>
</dbReference>
<dbReference type="InterPro" id="IPR036020">
    <property type="entry name" value="WW_dom_sf"/>
</dbReference>
<evidence type="ECO:0000256" key="6">
    <source>
        <dbReference type="SAM" id="Coils"/>
    </source>
</evidence>
<dbReference type="Proteomes" id="UP000030653">
    <property type="component" value="Unassembled WGS sequence"/>
</dbReference>
<name>M5G6H6_DACPD</name>
<dbReference type="SUPFAM" id="SSF81698">
    <property type="entry name" value="FF domain"/>
    <property type="match status" value="4"/>
</dbReference>
<dbReference type="GO" id="GO:0071004">
    <property type="term" value="C:U2-type prespliceosome"/>
    <property type="evidence" value="ECO:0007669"/>
    <property type="project" value="TreeGrafter"/>
</dbReference>
<sequence length="792" mass="92191">MSTLWTEHRNSEGRTYWYNNDSRQSVWEKPDALKTPFERALANTPWKEYVANGRKYWYNTENKQSKWDMPDELTQLVTEVENNIPSPARLEPKTNAAATGTFGSSVTTQHAIVGTTPTTFVPAQVPLSNGTATGSGALGFVPATRPSISLPISTTSSLPSRPNLPPDPVIPQGGFATSEEGEKAFMHLLRKAGVDATWTWDQTMRAIITDPLYKSLKSLAEKKAAWQKYVEDLKAKEADEKEARLQRLRPAFKSLLSGSNNVYYYTTFRSAEKIFLGNPTWSQVKLEAERRMLFEEYVGGLMEKQTAATREMRTRNISKVVALLKELDVNVTTRWRNAQAQVLASKQWAEDAELRQLAPLDMLLAFEDYSRVLERDYEEVHRKRQIERTRDERKAREEFRVLHHSTMILIQLKYVKELLDELQRSGLIKAKSKWKTVYPYLDADPRYLTLLGTPGSTPLELFWDVADELSVKLDTLVTPVERVLAEHAFVFDHKTSSAEFHRFISEVVSLAHMPQAEESEIYDHLRDRALRRYADEKRRAERRLRHLQDDLRYALKKLDPPLDLDSAFEDAVPRIADLEEYKVLADDEGRRGAFIKFVKRQKEKLREVSEDGGSATSRKRKDSQSNGRSRRDYDLEHDREQEKPSKTSHHDGERYNFRRQLRDHERDKRHDKDKERDADRERERPRNREDVDHEKGHRSRQREERRSSRRSGRDEGNERDREWDESHRGGNAASKREREGHQERDGRERGEWSHEKSHRELSEERPPKRPRVQDSPSQQSPIRAETPEEGEI</sequence>
<organism evidence="9 10">
    <name type="scientific">Dacryopinax primogenitus (strain DJM 731)</name>
    <name type="common">Brown rot fungus</name>
    <dbReference type="NCBI Taxonomy" id="1858805"/>
    <lineage>
        <taxon>Eukaryota</taxon>
        <taxon>Fungi</taxon>
        <taxon>Dikarya</taxon>
        <taxon>Basidiomycota</taxon>
        <taxon>Agaricomycotina</taxon>
        <taxon>Dacrymycetes</taxon>
        <taxon>Dacrymycetales</taxon>
        <taxon>Dacrymycetaceae</taxon>
        <taxon>Dacryopinax</taxon>
    </lineage>
</organism>
<dbReference type="InterPro" id="IPR036517">
    <property type="entry name" value="FF_domain_sf"/>
</dbReference>
<keyword evidence="4" id="KW-0508">mRNA splicing</keyword>
<dbReference type="HOGENOM" id="CLU_005825_1_1_1"/>
<dbReference type="PANTHER" id="PTHR11864:SF0">
    <property type="entry name" value="PRP40 PRE-MRNA PROCESSING FACTOR 40 HOMOLOG A (YEAST)"/>
    <property type="match status" value="1"/>
</dbReference>
<dbReference type="OMA" id="HDELNYG"/>
<dbReference type="STRING" id="1858805.M5G6H6"/>
<evidence type="ECO:0000256" key="3">
    <source>
        <dbReference type="ARBA" id="ARBA00022737"/>
    </source>
</evidence>
<evidence type="ECO:0000259" key="8">
    <source>
        <dbReference type="PROSITE" id="PS50020"/>
    </source>
</evidence>
<keyword evidence="5" id="KW-0539">Nucleus</keyword>
<dbReference type="InterPro" id="IPR039726">
    <property type="entry name" value="Prp40-like"/>
</dbReference>
<comment type="subcellular location">
    <subcellularLocation>
        <location evidence="1">Nucleus</location>
    </subcellularLocation>
</comment>
<gene>
    <name evidence="9" type="ORF">DACRYDRAFT_105962</name>
</gene>
<dbReference type="CDD" id="cd00201">
    <property type="entry name" value="WW"/>
    <property type="match status" value="2"/>
</dbReference>